<dbReference type="RefSeq" id="WP_074295205.1">
    <property type="nucleotide sequence ID" value="NZ_FSRU01000001.1"/>
</dbReference>
<dbReference type="Proteomes" id="UP000185151">
    <property type="component" value="Unassembled WGS sequence"/>
</dbReference>
<dbReference type="PANTHER" id="PTHR30203:SF20">
    <property type="entry name" value="MULTIDRUG RESISTANCE OUTER MEMBRANE PROTEIN MDTP-RELATED"/>
    <property type="match status" value="1"/>
</dbReference>
<name>A0A1N6HWH4_9BURK</name>
<keyword evidence="5 9" id="KW-0732">Signal</keyword>
<evidence type="ECO:0000256" key="9">
    <source>
        <dbReference type="RuleBase" id="RU362097"/>
    </source>
</evidence>
<reference evidence="10 11" key="1">
    <citation type="submission" date="2016-11" db="EMBL/GenBank/DDBJ databases">
        <authorList>
            <person name="Jaros S."/>
            <person name="Januszkiewicz K."/>
            <person name="Wedrychowicz H."/>
        </authorList>
    </citation>
    <scope>NUCLEOTIDE SEQUENCE [LARGE SCALE GENOMIC DNA]</scope>
    <source>
        <strain evidence="10 11">GAS95</strain>
    </source>
</reference>
<gene>
    <name evidence="10" type="ORF">SAMN05444165_1642</name>
</gene>
<protein>
    <submittedName>
        <fullName evidence="10">Efflux transporter, outer membrane factor (OMF) lipoprotein, NodT family</fullName>
    </submittedName>
</protein>
<keyword evidence="4 9" id="KW-0812">Transmembrane</keyword>
<evidence type="ECO:0000256" key="4">
    <source>
        <dbReference type="ARBA" id="ARBA00022692"/>
    </source>
</evidence>
<dbReference type="InterPro" id="IPR003423">
    <property type="entry name" value="OMP_efflux"/>
</dbReference>
<keyword evidence="11" id="KW-1185">Reference proteome</keyword>
<evidence type="ECO:0000256" key="3">
    <source>
        <dbReference type="ARBA" id="ARBA00022452"/>
    </source>
</evidence>
<evidence type="ECO:0000256" key="8">
    <source>
        <dbReference type="ARBA" id="ARBA00023288"/>
    </source>
</evidence>
<evidence type="ECO:0000256" key="5">
    <source>
        <dbReference type="ARBA" id="ARBA00022729"/>
    </source>
</evidence>
<evidence type="ECO:0000256" key="2">
    <source>
        <dbReference type="ARBA" id="ARBA00007613"/>
    </source>
</evidence>
<dbReference type="PANTHER" id="PTHR30203">
    <property type="entry name" value="OUTER MEMBRANE CATION EFFLUX PROTEIN"/>
    <property type="match status" value="1"/>
</dbReference>
<organism evidence="10 11">
    <name type="scientific">Paraburkholderia phenazinium</name>
    <dbReference type="NCBI Taxonomy" id="60549"/>
    <lineage>
        <taxon>Bacteria</taxon>
        <taxon>Pseudomonadati</taxon>
        <taxon>Pseudomonadota</taxon>
        <taxon>Betaproteobacteria</taxon>
        <taxon>Burkholderiales</taxon>
        <taxon>Burkholderiaceae</taxon>
        <taxon>Paraburkholderia</taxon>
    </lineage>
</organism>
<keyword evidence="6 9" id="KW-0472">Membrane</keyword>
<dbReference type="NCBIfam" id="TIGR01845">
    <property type="entry name" value="outer_NodT"/>
    <property type="match status" value="1"/>
</dbReference>
<evidence type="ECO:0000256" key="6">
    <source>
        <dbReference type="ARBA" id="ARBA00023136"/>
    </source>
</evidence>
<sequence length="514" mass="55446">MRHALLTRLLWPVPALLVAYTLAGCVDDAGLHASVKPLTPAVDALVATTGTQNNGTWPAPGWVEQYRDPQLNQLVSEALQQNPDMQIAKARIGVAQSQLEQFASLTGLTGTAGATVTKARLPQPPNVANVSVDGQTFPVQLFSDPTASPSALFAGLSYQLDLWGKNAALTRGLISERDAERVDAEEARLSLTVALVTLYFELDRAFAMQDNLREKQHASDYVSEVTRERFARGLDNAYDAADTALKQNRLLAQTELNDERIKLTQLQIGVLTGRGAERGLSIRRPQLADVDDAALPARLPVDLLGRRPDIVAARLRAEAAVANVDATRAQFYPDVNLVAFAGLTALTPASLFTRSALTGSVGPAISLPIFDRSRLRAKLGGDFASVDSAVSLYNKTIEGALGEVAQRLTSLRTVDKLVQQQAQAVDAATRIVSIADERHQRGMVMQKDVMLADLTLLDERAEQVDLQTQRRALQVALIGALGGGFDEQTLAGPPISHFQAAFPSHGRITDTHFD</sequence>
<evidence type="ECO:0000313" key="10">
    <source>
        <dbReference type="EMBL" id="SIO24198.1"/>
    </source>
</evidence>
<comment type="subcellular location">
    <subcellularLocation>
        <location evidence="9">Cell membrane</location>
        <topology evidence="9">Lipid-anchor</topology>
    </subcellularLocation>
    <subcellularLocation>
        <location evidence="1">Membrane</location>
    </subcellularLocation>
</comment>
<dbReference type="Gene3D" id="2.20.200.10">
    <property type="entry name" value="Outer membrane efflux proteins (OEP)"/>
    <property type="match status" value="1"/>
</dbReference>
<feature type="chain" id="PRO_5011810576" evidence="9">
    <location>
        <begin position="24"/>
        <end position="514"/>
    </location>
</feature>
<dbReference type="EMBL" id="FSRU01000001">
    <property type="protein sequence ID" value="SIO24198.1"/>
    <property type="molecule type" value="Genomic_DNA"/>
</dbReference>
<keyword evidence="7 9" id="KW-0564">Palmitate</keyword>
<dbReference type="InterPro" id="IPR010131">
    <property type="entry name" value="MdtP/NodT-like"/>
</dbReference>
<evidence type="ECO:0000256" key="7">
    <source>
        <dbReference type="ARBA" id="ARBA00023139"/>
    </source>
</evidence>
<accession>A0A1N6HWH4</accession>
<keyword evidence="8 9" id="KW-0449">Lipoprotein</keyword>
<proteinExistence type="inferred from homology"/>
<dbReference type="Pfam" id="PF02321">
    <property type="entry name" value="OEP"/>
    <property type="match status" value="2"/>
</dbReference>
<evidence type="ECO:0000256" key="1">
    <source>
        <dbReference type="ARBA" id="ARBA00004370"/>
    </source>
</evidence>
<comment type="similarity">
    <text evidence="2 9">Belongs to the outer membrane factor (OMF) (TC 1.B.17) family.</text>
</comment>
<dbReference type="GO" id="GO:0015562">
    <property type="term" value="F:efflux transmembrane transporter activity"/>
    <property type="evidence" value="ECO:0007669"/>
    <property type="project" value="InterPro"/>
</dbReference>
<feature type="signal peptide" evidence="9">
    <location>
        <begin position="1"/>
        <end position="23"/>
    </location>
</feature>
<keyword evidence="3 9" id="KW-1134">Transmembrane beta strand</keyword>
<dbReference type="PROSITE" id="PS51257">
    <property type="entry name" value="PROKAR_LIPOPROTEIN"/>
    <property type="match status" value="1"/>
</dbReference>
<evidence type="ECO:0000313" key="11">
    <source>
        <dbReference type="Proteomes" id="UP000185151"/>
    </source>
</evidence>
<dbReference type="SUPFAM" id="SSF56954">
    <property type="entry name" value="Outer membrane efflux proteins (OEP)"/>
    <property type="match status" value="1"/>
</dbReference>
<dbReference type="Gene3D" id="1.20.1600.10">
    <property type="entry name" value="Outer membrane efflux proteins (OEP)"/>
    <property type="match status" value="1"/>
</dbReference>
<dbReference type="GO" id="GO:0005886">
    <property type="term" value="C:plasma membrane"/>
    <property type="evidence" value="ECO:0007669"/>
    <property type="project" value="UniProtKB-SubCell"/>
</dbReference>
<dbReference type="AlphaFoldDB" id="A0A1N6HWH4"/>
<dbReference type="OrthoDB" id="9770517at2"/>